<evidence type="ECO:0000313" key="2">
    <source>
        <dbReference type="EMBL" id="KAF7285690.1"/>
    </source>
</evidence>
<protein>
    <recommendedName>
        <fullName evidence="4">Secreted protein</fullName>
    </recommendedName>
</protein>
<reference evidence="2" key="1">
    <citation type="submission" date="2020-08" db="EMBL/GenBank/DDBJ databases">
        <title>Genome sequencing and assembly of the red palm weevil Rhynchophorus ferrugineus.</title>
        <authorList>
            <person name="Dias G.B."/>
            <person name="Bergman C.M."/>
            <person name="Manee M."/>
        </authorList>
    </citation>
    <scope>NUCLEOTIDE SEQUENCE</scope>
    <source>
        <strain evidence="2">AA-2017</strain>
        <tissue evidence="2">Whole larva</tissue>
    </source>
</reference>
<dbReference type="EMBL" id="JAACXV010000047">
    <property type="protein sequence ID" value="KAF7285690.1"/>
    <property type="molecule type" value="Genomic_DNA"/>
</dbReference>
<sequence length="162" mass="17424">MRQLLWTAAALVCFLGLLSVSEGRTLTKREANPEIDPHNEPHENLDGYRDKRKIEVISGVKNALLGFVFDKINRFIDHKTAWINQLDKQNIIKNKAHGIEPPKDPVISLSSILSETIGHKLESAAPLLNVVVGKLGSGSGSGSSHGGGFNLGTLLGASSGHK</sequence>
<feature type="chain" id="PRO_5032633867" description="Secreted protein" evidence="1">
    <location>
        <begin position="24"/>
        <end position="162"/>
    </location>
</feature>
<accession>A0A834MMD6</accession>
<feature type="signal peptide" evidence="1">
    <location>
        <begin position="1"/>
        <end position="23"/>
    </location>
</feature>
<comment type="caution">
    <text evidence="2">The sequence shown here is derived from an EMBL/GenBank/DDBJ whole genome shotgun (WGS) entry which is preliminary data.</text>
</comment>
<evidence type="ECO:0008006" key="4">
    <source>
        <dbReference type="Google" id="ProtNLM"/>
    </source>
</evidence>
<organism evidence="2 3">
    <name type="scientific">Rhynchophorus ferrugineus</name>
    <name type="common">Red palm weevil</name>
    <name type="synonym">Curculio ferrugineus</name>
    <dbReference type="NCBI Taxonomy" id="354439"/>
    <lineage>
        <taxon>Eukaryota</taxon>
        <taxon>Metazoa</taxon>
        <taxon>Ecdysozoa</taxon>
        <taxon>Arthropoda</taxon>
        <taxon>Hexapoda</taxon>
        <taxon>Insecta</taxon>
        <taxon>Pterygota</taxon>
        <taxon>Neoptera</taxon>
        <taxon>Endopterygota</taxon>
        <taxon>Coleoptera</taxon>
        <taxon>Polyphaga</taxon>
        <taxon>Cucujiformia</taxon>
        <taxon>Curculionidae</taxon>
        <taxon>Dryophthorinae</taxon>
        <taxon>Rhynchophorus</taxon>
    </lineage>
</organism>
<dbReference type="Proteomes" id="UP000625711">
    <property type="component" value="Unassembled WGS sequence"/>
</dbReference>
<keyword evidence="3" id="KW-1185">Reference proteome</keyword>
<gene>
    <name evidence="2" type="ORF">GWI33_010185</name>
</gene>
<keyword evidence="1" id="KW-0732">Signal</keyword>
<evidence type="ECO:0000256" key="1">
    <source>
        <dbReference type="SAM" id="SignalP"/>
    </source>
</evidence>
<dbReference type="OrthoDB" id="8197466at2759"/>
<name>A0A834MMD6_RHYFE</name>
<dbReference type="AlphaFoldDB" id="A0A834MMD6"/>
<proteinExistence type="predicted"/>
<evidence type="ECO:0000313" key="3">
    <source>
        <dbReference type="Proteomes" id="UP000625711"/>
    </source>
</evidence>